<dbReference type="RefSeq" id="WP_122254098.1">
    <property type="nucleotide sequence ID" value="NZ_RDQL01000009.1"/>
</dbReference>
<dbReference type="InterPro" id="IPR000182">
    <property type="entry name" value="GNAT_dom"/>
</dbReference>
<dbReference type="PROSITE" id="PS51186">
    <property type="entry name" value="GNAT"/>
    <property type="match status" value="1"/>
</dbReference>
<proteinExistence type="predicted"/>
<reference evidence="3 4" key="1">
    <citation type="submission" date="2018-10" db="EMBL/GenBank/DDBJ databases">
        <title>Comamonadaceae CDC group NO-1 genome sequencing and assembly.</title>
        <authorList>
            <person name="Bernier A.-M."/>
            <person name="Bernard K."/>
        </authorList>
    </citation>
    <scope>NUCLEOTIDE SEQUENCE [LARGE SCALE GENOMIC DNA]</scope>
    <source>
        <strain evidence="3 4">NML161473</strain>
    </source>
</reference>
<evidence type="ECO:0000313" key="4">
    <source>
        <dbReference type="Proteomes" id="UP000267035"/>
    </source>
</evidence>
<keyword evidence="1" id="KW-1133">Transmembrane helix</keyword>
<evidence type="ECO:0000313" key="3">
    <source>
        <dbReference type="EMBL" id="RMW98986.1"/>
    </source>
</evidence>
<feature type="transmembrane region" description="Helical" evidence="1">
    <location>
        <begin position="51"/>
        <end position="69"/>
    </location>
</feature>
<dbReference type="Gene3D" id="3.40.630.30">
    <property type="match status" value="1"/>
</dbReference>
<feature type="domain" description="N-acetyltransferase" evidence="2">
    <location>
        <begin position="10"/>
        <end position="144"/>
    </location>
</feature>
<keyword evidence="3" id="KW-0808">Transferase</keyword>
<name>A0A3M6Q7N4_9BURK</name>
<sequence>MKKEFDRQALTIIQSPGCIGDYLNGVGDIYVKNGWGDGYDENMLRKMFLSAHYVVVIHSGLVIGVARALTDDVCVTHFSEILVHPDYQRSGVAQLMVECVLKCLSHTYIYAEALTDIAARLLENNGFKRKPQLQVYVKAGYSTS</sequence>
<keyword evidence="1" id="KW-0812">Transmembrane</keyword>
<dbReference type="Proteomes" id="UP000267035">
    <property type="component" value="Unassembled WGS sequence"/>
</dbReference>
<dbReference type="EMBL" id="RDQL01000009">
    <property type="protein sequence ID" value="RMW98986.1"/>
    <property type="molecule type" value="Genomic_DNA"/>
</dbReference>
<dbReference type="GO" id="GO:0016747">
    <property type="term" value="F:acyltransferase activity, transferring groups other than amino-acyl groups"/>
    <property type="evidence" value="ECO:0007669"/>
    <property type="project" value="InterPro"/>
</dbReference>
<comment type="caution">
    <text evidence="3">The sequence shown here is derived from an EMBL/GenBank/DDBJ whole genome shotgun (WGS) entry which is preliminary data.</text>
</comment>
<dbReference type="Pfam" id="PF13508">
    <property type="entry name" value="Acetyltransf_7"/>
    <property type="match status" value="1"/>
</dbReference>
<organism evidence="3 4">
    <name type="scientific">Allofranklinella schreckenbergeri</name>
    <dbReference type="NCBI Taxonomy" id="1076744"/>
    <lineage>
        <taxon>Bacteria</taxon>
        <taxon>Pseudomonadati</taxon>
        <taxon>Pseudomonadota</taxon>
        <taxon>Betaproteobacteria</taxon>
        <taxon>Burkholderiales</taxon>
        <taxon>Comamonadaceae</taxon>
        <taxon>Allofranklinella</taxon>
    </lineage>
</organism>
<gene>
    <name evidence="3" type="ORF">EBQ25_07775</name>
</gene>
<dbReference type="SUPFAM" id="SSF55729">
    <property type="entry name" value="Acyl-CoA N-acyltransferases (Nat)"/>
    <property type="match status" value="1"/>
</dbReference>
<evidence type="ECO:0000259" key="2">
    <source>
        <dbReference type="PROSITE" id="PS51186"/>
    </source>
</evidence>
<dbReference type="InterPro" id="IPR016181">
    <property type="entry name" value="Acyl_CoA_acyltransferase"/>
</dbReference>
<dbReference type="AlphaFoldDB" id="A0A3M6Q7N4"/>
<accession>A0A3M6Q7N4</accession>
<dbReference type="CDD" id="cd04301">
    <property type="entry name" value="NAT_SF"/>
    <property type="match status" value="1"/>
</dbReference>
<keyword evidence="4" id="KW-1185">Reference proteome</keyword>
<protein>
    <submittedName>
        <fullName evidence="3">N-acetyltransferase</fullName>
    </submittedName>
</protein>
<evidence type="ECO:0000256" key="1">
    <source>
        <dbReference type="SAM" id="Phobius"/>
    </source>
</evidence>
<keyword evidence="1" id="KW-0472">Membrane</keyword>